<name>A0ABX2CVB2_9CYAN</name>
<proteinExistence type="predicted"/>
<evidence type="ECO:0000313" key="1">
    <source>
        <dbReference type="EMBL" id="NQE34206.1"/>
    </source>
</evidence>
<keyword evidence="2" id="KW-1185">Reference proteome</keyword>
<sequence>MALGDRSPTPDIWIDNASISMKATKLEIGVLRQEAEGRSQKKYFYKYEMLPSTTSITCLSGNRDLVGNASE</sequence>
<evidence type="ECO:0000313" key="2">
    <source>
        <dbReference type="Proteomes" id="UP000702425"/>
    </source>
</evidence>
<gene>
    <name evidence="1" type="ORF">E5S67_01929</name>
</gene>
<dbReference type="Proteomes" id="UP000702425">
    <property type="component" value="Unassembled WGS sequence"/>
</dbReference>
<organism evidence="1 2">
    <name type="scientific">Microcoleus asticus IPMA8</name>
    <dbReference type="NCBI Taxonomy" id="2563858"/>
    <lineage>
        <taxon>Bacteria</taxon>
        <taxon>Bacillati</taxon>
        <taxon>Cyanobacteriota</taxon>
        <taxon>Cyanophyceae</taxon>
        <taxon>Oscillatoriophycideae</taxon>
        <taxon>Oscillatoriales</taxon>
        <taxon>Microcoleaceae</taxon>
        <taxon>Microcoleus</taxon>
        <taxon>Microcoleus asticus</taxon>
    </lineage>
</organism>
<comment type="caution">
    <text evidence="1">The sequence shown here is derived from an EMBL/GenBank/DDBJ whole genome shotgun (WGS) entry which is preliminary data.</text>
</comment>
<dbReference type="EMBL" id="SRRZ01000026">
    <property type="protein sequence ID" value="NQE34206.1"/>
    <property type="molecule type" value="Genomic_DNA"/>
</dbReference>
<accession>A0ABX2CVB2</accession>
<protein>
    <submittedName>
        <fullName evidence="1">Uncharacterized protein</fullName>
    </submittedName>
</protein>
<reference evidence="1 2" key="1">
    <citation type="journal article" date="2020" name="Sci. Rep.">
        <title>A novel cyanobacterial geosmin producer, revising GeoA distribution and dispersion patterns in Bacteria.</title>
        <authorList>
            <person name="Churro C."/>
            <person name="Semedo-Aguiar A.P."/>
            <person name="Silva A.D."/>
            <person name="Pereira-Leal J.B."/>
            <person name="Leite R.B."/>
        </authorList>
    </citation>
    <scope>NUCLEOTIDE SEQUENCE [LARGE SCALE GENOMIC DNA]</scope>
    <source>
        <strain evidence="1 2">IPMA8</strain>
    </source>
</reference>